<comment type="caution">
    <text evidence="1">The sequence shown here is derived from an EMBL/GenBank/DDBJ whole genome shotgun (WGS) entry which is preliminary data.</text>
</comment>
<organism evidence="1 2">
    <name type="scientific">Rhododendron simsii</name>
    <name type="common">Sims's rhododendron</name>
    <dbReference type="NCBI Taxonomy" id="118357"/>
    <lineage>
        <taxon>Eukaryota</taxon>
        <taxon>Viridiplantae</taxon>
        <taxon>Streptophyta</taxon>
        <taxon>Embryophyta</taxon>
        <taxon>Tracheophyta</taxon>
        <taxon>Spermatophyta</taxon>
        <taxon>Magnoliopsida</taxon>
        <taxon>eudicotyledons</taxon>
        <taxon>Gunneridae</taxon>
        <taxon>Pentapetalae</taxon>
        <taxon>asterids</taxon>
        <taxon>Ericales</taxon>
        <taxon>Ericaceae</taxon>
        <taxon>Ericoideae</taxon>
        <taxon>Rhodoreae</taxon>
        <taxon>Rhododendron</taxon>
    </lineage>
</organism>
<name>A0A834GPK6_RHOSS</name>
<dbReference type="OrthoDB" id="1625419at2759"/>
<proteinExistence type="predicted"/>
<protein>
    <submittedName>
        <fullName evidence="1">Uncharacterized protein</fullName>
    </submittedName>
</protein>
<accession>A0A834GPK6</accession>
<dbReference type="EMBL" id="WJXA01000007">
    <property type="protein sequence ID" value="KAF7138070.1"/>
    <property type="molecule type" value="Genomic_DNA"/>
</dbReference>
<reference evidence="1" key="1">
    <citation type="submission" date="2019-11" db="EMBL/GenBank/DDBJ databases">
        <authorList>
            <person name="Liu Y."/>
            <person name="Hou J."/>
            <person name="Li T.-Q."/>
            <person name="Guan C.-H."/>
            <person name="Wu X."/>
            <person name="Wu H.-Z."/>
            <person name="Ling F."/>
            <person name="Zhang R."/>
            <person name="Shi X.-G."/>
            <person name="Ren J.-P."/>
            <person name="Chen E.-F."/>
            <person name="Sun J.-M."/>
        </authorList>
    </citation>
    <scope>NUCLEOTIDE SEQUENCE</scope>
    <source>
        <strain evidence="1">Adult_tree_wgs_1</strain>
        <tissue evidence="1">Leaves</tissue>
    </source>
</reference>
<dbReference type="AlphaFoldDB" id="A0A834GPK6"/>
<evidence type="ECO:0000313" key="1">
    <source>
        <dbReference type="EMBL" id="KAF7138070.1"/>
    </source>
</evidence>
<keyword evidence="2" id="KW-1185">Reference proteome</keyword>
<gene>
    <name evidence="1" type="ORF">RHSIM_Rhsim07G0003500</name>
</gene>
<evidence type="ECO:0000313" key="2">
    <source>
        <dbReference type="Proteomes" id="UP000626092"/>
    </source>
</evidence>
<sequence length="151" mass="17229">MKKFYMIPVRPIPLDGPPGDWSGWEDIESSRLTSTTNRTVQSTNYQFVKVLKAYIEGKYFRCYYINYQGDVYWGYEDEDVNDRATEAIHSVLVFACGVIAGEDNVWIQNTCPRKNGATTGLARFLHISSGGVGIQTSMASFWKFHDPNHWS</sequence>
<dbReference type="Proteomes" id="UP000626092">
    <property type="component" value="Unassembled WGS sequence"/>
</dbReference>